<accession>A0A5P1EI09</accession>
<evidence type="ECO:0000313" key="2">
    <source>
        <dbReference type="EMBL" id="ONK65383.1"/>
    </source>
</evidence>
<gene>
    <name evidence="2" type="ORF">A4U43_C07F36540</name>
</gene>
<dbReference type="SMART" id="SM00327">
    <property type="entry name" value="VWA"/>
    <property type="match status" value="1"/>
</dbReference>
<dbReference type="PANTHER" id="PTHR46503">
    <property type="entry name" value="INTER-ALPHA-TRYPSIN INHIBITOR HEAVY CHAIN-LIKE PROTEIN"/>
    <property type="match status" value="1"/>
</dbReference>
<dbReference type="SUPFAM" id="SSF53300">
    <property type="entry name" value="vWA-like"/>
    <property type="match status" value="1"/>
</dbReference>
<dbReference type="PROSITE" id="PS50234">
    <property type="entry name" value="VWFA"/>
    <property type="match status" value="1"/>
</dbReference>
<dbReference type="EMBL" id="CM007387">
    <property type="protein sequence ID" value="ONK65383.1"/>
    <property type="molecule type" value="Genomic_DNA"/>
</dbReference>
<evidence type="ECO:0000259" key="1">
    <source>
        <dbReference type="PROSITE" id="PS50234"/>
    </source>
</evidence>
<dbReference type="Proteomes" id="UP000243459">
    <property type="component" value="Chromosome 7"/>
</dbReference>
<dbReference type="OMA" id="ACFECIS"/>
<dbReference type="Pfam" id="PF13768">
    <property type="entry name" value="VWA_3"/>
    <property type="match status" value="1"/>
</dbReference>
<protein>
    <recommendedName>
        <fullName evidence="1">VWFA domain-containing protein</fullName>
    </recommendedName>
</protein>
<keyword evidence="3" id="KW-1185">Reference proteome</keyword>
<dbReference type="AlphaFoldDB" id="A0A5P1EI09"/>
<dbReference type="PANTHER" id="PTHR46503:SF1">
    <property type="entry name" value="INTER-ALPHA-TRYPSIN INHIBITOR HEAVY CHAIN-LIKE PROTEIN"/>
    <property type="match status" value="1"/>
</dbReference>
<evidence type="ECO:0000313" key="3">
    <source>
        <dbReference type="Proteomes" id="UP000243459"/>
    </source>
</evidence>
<dbReference type="Gramene" id="ONK65383">
    <property type="protein sequence ID" value="ONK65383"/>
    <property type="gene ID" value="A4U43_C07F36540"/>
</dbReference>
<proteinExistence type="predicted"/>
<reference evidence="3" key="1">
    <citation type="journal article" date="2017" name="Nat. Commun.">
        <title>The asparagus genome sheds light on the origin and evolution of a young Y chromosome.</title>
        <authorList>
            <person name="Harkess A."/>
            <person name="Zhou J."/>
            <person name="Xu C."/>
            <person name="Bowers J.E."/>
            <person name="Van der Hulst R."/>
            <person name="Ayyampalayam S."/>
            <person name="Mercati F."/>
            <person name="Riccardi P."/>
            <person name="McKain M.R."/>
            <person name="Kakrana A."/>
            <person name="Tang H."/>
            <person name="Ray J."/>
            <person name="Groenendijk J."/>
            <person name="Arikit S."/>
            <person name="Mathioni S.M."/>
            <person name="Nakano M."/>
            <person name="Shan H."/>
            <person name="Telgmann-Rauber A."/>
            <person name="Kanno A."/>
            <person name="Yue Z."/>
            <person name="Chen H."/>
            <person name="Li W."/>
            <person name="Chen Y."/>
            <person name="Xu X."/>
            <person name="Zhang Y."/>
            <person name="Luo S."/>
            <person name="Chen H."/>
            <person name="Gao J."/>
            <person name="Mao Z."/>
            <person name="Pires J.C."/>
            <person name="Luo M."/>
            <person name="Kudrna D."/>
            <person name="Wing R.A."/>
            <person name="Meyers B.C."/>
            <person name="Yi K."/>
            <person name="Kong H."/>
            <person name="Lavrijsen P."/>
            <person name="Sunseri F."/>
            <person name="Falavigna A."/>
            <person name="Ye Y."/>
            <person name="Leebens-Mack J.H."/>
            <person name="Chen G."/>
        </authorList>
    </citation>
    <scope>NUCLEOTIDE SEQUENCE [LARGE SCALE GENOMIC DNA]</scope>
    <source>
        <strain evidence="3">cv. DH0086</strain>
    </source>
</reference>
<organism evidence="2 3">
    <name type="scientific">Asparagus officinalis</name>
    <name type="common">Garden asparagus</name>
    <dbReference type="NCBI Taxonomy" id="4686"/>
    <lineage>
        <taxon>Eukaryota</taxon>
        <taxon>Viridiplantae</taxon>
        <taxon>Streptophyta</taxon>
        <taxon>Embryophyta</taxon>
        <taxon>Tracheophyta</taxon>
        <taxon>Spermatophyta</taxon>
        <taxon>Magnoliopsida</taxon>
        <taxon>Liliopsida</taxon>
        <taxon>Asparagales</taxon>
        <taxon>Asparagaceae</taxon>
        <taxon>Asparagoideae</taxon>
        <taxon>Asparagus</taxon>
    </lineage>
</organism>
<name>A0A5P1EI09_ASPOF</name>
<dbReference type="InterPro" id="IPR002035">
    <property type="entry name" value="VWF_A"/>
</dbReference>
<feature type="domain" description="VWFA" evidence="1">
    <location>
        <begin position="208"/>
        <end position="387"/>
    </location>
</feature>
<dbReference type="InterPro" id="IPR036465">
    <property type="entry name" value="vWFA_dom_sf"/>
</dbReference>
<sequence>MREVEVAVECHVETAVVTVRGRWRVHCVMGSRSCDCWFLVPTGEQGSILGLEVDVDGTSYSTQVDGGSSLSLKVSWLQKLVYKDGNFTINVPFHFPDYVNPSAKIFSKREKVQLNVNTSIGKEVVIQRTSHALKEEHRNVGTMSFLYDAVVDHWSTKDFHFSYSVYSSDMFGSILLQSPSVHDYDQRKGFYLYLFPGNNPSRMVFRKEVVFLVDISGSMEGKPLENVKNALSSALLELSSSDKFNIIAFNEETHPFSSSLELATEEMIGDATQWISKSFVAAGGTNILRPLNEAMEQLSEYHESLPHIFLVTDGSVEGERDICCAMRDYVTNKGPMAPRICTFGIGTYCNHYFLQMLSSIGRGQYEAAYDRDIKVDMLDHLEIIEVYPSDIPDLSLGCPLVISGRYEGRFPDSAKVKGTLADMSVIVIDLKVKNVKDTPLDKVVAKQQIDVLSSQAWFYESKQLEEKVIKRSIQSGMPSEYTDMILVQHEMEKQHGIKQSKKHKHKKNKTKDPPIILVHRMKLGFGNIAATAQNLPTGFRELKPQEAFDVLDTAAGCCSKLCDICCCMCFIRMCSKLNNQCAIATTQLCMALSCLACFECCSLCCGSSND</sequence>
<dbReference type="Gene3D" id="3.40.50.410">
    <property type="entry name" value="von Willebrand factor, type A domain"/>
    <property type="match status" value="1"/>
</dbReference>